<dbReference type="Proteomes" id="UP000019384">
    <property type="component" value="Unassembled WGS sequence"/>
</dbReference>
<evidence type="ECO:0008006" key="5">
    <source>
        <dbReference type="Google" id="ProtNLM"/>
    </source>
</evidence>
<feature type="domain" description="Utp8 C-terminal" evidence="2">
    <location>
        <begin position="409"/>
        <end position="745"/>
    </location>
</feature>
<dbReference type="InterPro" id="IPR018843">
    <property type="entry name" value="Utp8_b-prop"/>
</dbReference>
<dbReference type="AlphaFoldDB" id="W6MKQ6"/>
<keyword evidence="4" id="KW-1185">Reference proteome</keyword>
<dbReference type="InterPro" id="IPR053881">
    <property type="entry name" value="Utp8_C"/>
</dbReference>
<accession>W6MKQ6</accession>
<dbReference type="GeneID" id="34519998"/>
<reference evidence="3" key="1">
    <citation type="submission" date="2013-12" db="EMBL/GenBank/DDBJ databases">
        <authorList>
            <person name="Genoscope - CEA"/>
        </authorList>
    </citation>
    <scope>NUCLEOTIDE SEQUENCE</scope>
    <source>
        <strain evidence="3">CBS 1993</strain>
    </source>
</reference>
<dbReference type="STRING" id="1382522.W6MKQ6"/>
<dbReference type="RefSeq" id="XP_022458610.1">
    <property type="nucleotide sequence ID" value="XM_022602846.1"/>
</dbReference>
<dbReference type="OrthoDB" id="4055624at2759"/>
<feature type="domain" description="Utp8 beta-propeller" evidence="1">
    <location>
        <begin position="3"/>
        <end position="385"/>
    </location>
</feature>
<evidence type="ECO:0000259" key="1">
    <source>
        <dbReference type="Pfam" id="PF10395"/>
    </source>
</evidence>
<evidence type="ECO:0000313" key="3">
    <source>
        <dbReference type="EMBL" id="CDK26608.1"/>
    </source>
</evidence>
<dbReference type="EMBL" id="HG793127">
    <property type="protein sequence ID" value="CDK26608.1"/>
    <property type="molecule type" value="Genomic_DNA"/>
</dbReference>
<gene>
    <name evidence="3" type="ORF">KUCA_T00002581001</name>
</gene>
<evidence type="ECO:0000313" key="4">
    <source>
        <dbReference type="Proteomes" id="UP000019384"/>
    </source>
</evidence>
<protein>
    <recommendedName>
        <fullName evidence="5">U3 small nucleolar RNA-associated protein 8</fullName>
    </recommendedName>
</protein>
<dbReference type="Pfam" id="PF10395">
    <property type="entry name" value="Utp8_b_propeller"/>
    <property type="match status" value="1"/>
</dbReference>
<dbReference type="HOGENOM" id="CLU_024075_0_0_1"/>
<reference evidence="3" key="2">
    <citation type="submission" date="2014-02" db="EMBL/GenBank/DDBJ databases">
        <title>Complete DNA sequence of /Kuraishia capsulata/ illustrates novel genomic features among budding yeasts (/Saccharomycotina/).</title>
        <authorList>
            <person name="Morales L."/>
            <person name="Noel B."/>
            <person name="Porcel B."/>
            <person name="Marcet-Houben M."/>
            <person name="Hullo M-F."/>
            <person name="Sacerdot C."/>
            <person name="Tekaia F."/>
            <person name="Leh-Louis V."/>
            <person name="Despons L."/>
            <person name="Khanna V."/>
            <person name="Aury J-M."/>
            <person name="Barbe V."/>
            <person name="Couloux A."/>
            <person name="Labadie K."/>
            <person name="Pelletier E."/>
            <person name="Souciet J-L."/>
            <person name="Boekhout T."/>
            <person name="Gabaldon T."/>
            <person name="Wincker P."/>
            <person name="Dujon B."/>
        </authorList>
    </citation>
    <scope>NUCLEOTIDE SEQUENCE</scope>
    <source>
        <strain evidence="3">CBS 1993</strain>
    </source>
</reference>
<sequence length="746" mass="82341">MSANFSDNFIIASLPRQALLADSSASKFCVASPLANEAYGKIDLAISGSFIATYIQRPTPRMVWSEAIAPQAKVTSIAVYNKDFSDEQVNFAVGITERKKSCVRLITRRKASSEDLDSASGDQKSFVIPTEKPAVELRFSKDGEVVFCLFQDSTTAVIPFGTDIMPELEYSGDLLKQSYFHSFLDARLVGGINSDTSAEGFFLYVGKNSRGSSFDVKLYALVDRECLEILSTDLQIEIAKPKFLFNAPGTLIALDEEGKTMQTYTFPSLKPRKSIDLRGIIAKNGEVSVVSVAPNRIAISSGSSVFLVDVLHEAVMASYEMVSPAKAEFTTVELIESAFVKGNSQSSKNTFLLVVVKNSRDNTATLQNLKVDVGLGRLRDVLGNSTLKFNRERSLKSQLNGIPRVMDVIKSNSFESEEAVNKSELLGLLEYLSKTYKEGNYESFDSAFVSFMKGESLATVSQNGNAKKVKKVNNFSRVYEIDHDRVVDHTFVHLVVDMLLGSPTSEALEAESVPIESLTYLLTHPLFPTDYAKVVLKKLAAYPILTRQAVVTCPNIPCIDLIHELSVIDNDDIFKDVLIRLVEEFSSDRITQETIRLSNTASETGGPSFDLDKIIRKIIKLNFGFEILNSFIDSNGLILSLQYSSDADRLSKLLSRVDKQVDSLVSDSQLLTIVNKCIHAVSLEAKKSRKKKNGLPVEEDNISAVLDQAKIRVDSMLPITEASAGRGRDDELLKKVPVYSLERLTL</sequence>
<name>W6MKQ6_9ASCO</name>
<organism evidence="3 4">
    <name type="scientific">Kuraishia capsulata CBS 1993</name>
    <dbReference type="NCBI Taxonomy" id="1382522"/>
    <lineage>
        <taxon>Eukaryota</taxon>
        <taxon>Fungi</taxon>
        <taxon>Dikarya</taxon>
        <taxon>Ascomycota</taxon>
        <taxon>Saccharomycotina</taxon>
        <taxon>Pichiomycetes</taxon>
        <taxon>Pichiales</taxon>
        <taxon>Pichiaceae</taxon>
        <taxon>Kuraishia</taxon>
    </lineage>
</organism>
<dbReference type="Pfam" id="PF22542">
    <property type="entry name" value="Utp8_C"/>
    <property type="match status" value="1"/>
</dbReference>
<proteinExistence type="predicted"/>
<evidence type="ECO:0000259" key="2">
    <source>
        <dbReference type="Pfam" id="PF22542"/>
    </source>
</evidence>